<evidence type="ECO:0000313" key="1">
    <source>
        <dbReference type="EMBL" id="OGI70589.1"/>
    </source>
</evidence>
<sequence length="248" mass="27823">MNSIKNFKTGLFLGIFSLFFAFSFGQGLALTKVAFAQEPPTEAEKVQTFYSEKDLKQYKISSLKRFYLNFQLKFAPGPATKLTSAFKIWADRLYRLNSAKEKGKLGRINKALDKYLGANTSFEKALGLARATLEDIEVDKILGIQDIIEKYTGFSDVAINVLEGVRIIYAEVPELASQGEALTAARRGLDENLRTTENLNREAQRIASDPLYREYVKALKSGRLTPAQKSLLTLNFFKAQRERAGVAQ</sequence>
<comment type="caution">
    <text evidence="1">The sequence shown here is derived from an EMBL/GenBank/DDBJ whole genome shotgun (WGS) entry which is preliminary data.</text>
</comment>
<dbReference type="EMBL" id="MFTT01000002">
    <property type="protein sequence ID" value="OGI70589.1"/>
    <property type="molecule type" value="Genomic_DNA"/>
</dbReference>
<proteinExistence type="predicted"/>
<dbReference type="STRING" id="1801743.A2824_00230"/>
<name>A0A1F6VM29_9BACT</name>
<dbReference type="AlphaFoldDB" id="A0A1F6VM29"/>
<protein>
    <submittedName>
        <fullName evidence="1">Uncharacterized protein</fullName>
    </submittedName>
</protein>
<dbReference type="Proteomes" id="UP000178059">
    <property type="component" value="Unassembled WGS sequence"/>
</dbReference>
<evidence type="ECO:0000313" key="2">
    <source>
        <dbReference type="Proteomes" id="UP000178059"/>
    </source>
</evidence>
<reference evidence="1 2" key="1">
    <citation type="journal article" date="2016" name="Nat. Commun.">
        <title>Thousands of microbial genomes shed light on interconnected biogeochemical processes in an aquifer system.</title>
        <authorList>
            <person name="Anantharaman K."/>
            <person name="Brown C.T."/>
            <person name="Hug L.A."/>
            <person name="Sharon I."/>
            <person name="Castelle C.J."/>
            <person name="Probst A.J."/>
            <person name="Thomas B.C."/>
            <person name="Singh A."/>
            <person name="Wilkins M.J."/>
            <person name="Karaoz U."/>
            <person name="Brodie E.L."/>
            <person name="Williams K.H."/>
            <person name="Hubbard S.S."/>
            <person name="Banfield J.F."/>
        </authorList>
    </citation>
    <scope>NUCLEOTIDE SEQUENCE [LARGE SCALE GENOMIC DNA]</scope>
</reference>
<gene>
    <name evidence="1" type="ORF">A2824_00230</name>
</gene>
<accession>A0A1F6VM29</accession>
<organism evidence="1 2">
    <name type="scientific">Candidatus Nomurabacteria bacterium RIFCSPHIGHO2_01_FULL_42_16</name>
    <dbReference type="NCBI Taxonomy" id="1801743"/>
    <lineage>
        <taxon>Bacteria</taxon>
        <taxon>Candidatus Nomuraibacteriota</taxon>
    </lineage>
</organism>